<dbReference type="Pfam" id="PF02805">
    <property type="entry name" value="Ada_Zn_binding"/>
    <property type="match status" value="1"/>
</dbReference>
<dbReference type="Proteomes" id="UP000002215">
    <property type="component" value="Chromosome"/>
</dbReference>
<reference evidence="4" key="1">
    <citation type="submission" date="2009-08" db="EMBL/GenBank/DDBJ databases">
        <title>The complete genome of Chitinophaga pinensis DSM 2588.</title>
        <authorList>
            <consortium name="US DOE Joint Genome Institute (JGI-PGF)"/>
            <person name="Lucas S."/>
            <person name="Copeland A."/>
            <person name="Lapidus A."/>
            <person name="Glavina del Rio T."/>
            <person name="Dalin E."/>
            <person name="Tice H."/>
            <person name="Bruce D."/>
            <person name="Goodwin L."/>
            <person name="Pitluck S."/>
            <person name="Kyrpides N."/>
            <person name="Mavromatis K."/>
            <person name="Ivanova N."/>
            <person name="Mikhailova N."/>
            <person name="Sims D."/>
            <person name="Meinche L."/>
            <person name="Brettin T."/>
            <person name="Detter J.C."/>
            <person name="Han C."/>
            <person name="Larimer F."/>
            <person name="Land M."/>
            <person name="Hauser L."/>
            <person name="Markowitz V."/>
            <person name="Cheng J.-F."/>
            <person name="Hugenholtz P."/>
            <person name="Woyke T."/>
            <person name="Wu D."/>
            <person name="Spring S."/>
            <person name="Klenk H.-P."/>
            <person name="Eisen J.A."/>
        </authorList>
    </citation>
    <scope>NUCLEOTIDE SEQUENCE [LARGE SCALE GENOMIC DNA]</scope>
    <source>
        <strain evidence="4">ATCC 43595 / DSM 2588 / LMG 13176 / NBRC 15968 / NCIMB 11800 / UQM 2034</strain>
    </source>
</reference>
<gene>
    <name evidence="3" type="ordered locus">Cpin_5714</name>
</gene>
<name>A0A979G9E0_CHIPD</name>
<dbReference type="InterPro" id="IPR035451">
    <property type="entry name" value="Ada-like_dom_sf"/>
</dbReference>
<dbReference type="OrthoDB" id="894286at2"/>
<protein>
    <recommendedName>
        <fullName evidence="2">Ada DNA repair metal-binding domain-containing protein</fullName>
    </recommendedName>
</protein>
<proteinExistence type="predicted"/>
<evidence type="ECO:0000259" key="2">
    <source>
        <dbReference type="Pfam" id="PF02805"/>
    </source>
</evidence>
<evidence type="ECO:0000313" key="3">
    <source>
        <dbReference type="EMBL" id="ACU63136.1"/>
    </source>
</evidence>
<keyword evidence="1" id="KW-0010">Activator</keyword>
<dbReference type="AlphaFoldDB" id="A0A979G9E0"/>
<accession>A0A979G9E0</accession>
<dbReference type="SUPFAM" id="SSF57884">
    <property type="entry name" value="Ada DNA repair protein, N-terminal domain (N-Ada 10)"/>
    <property type="match status" value="1"/>
</dbReference>
<dbReference type="GO" id="GO:0008270">
    <property type="term" value="F:zinc ion binding"/>
    <property type="evidence" value="ECO:0007669"/>
    <property type="project" value="InterPro"/>
</dbReference>
<dbReference type="GO" id="GO:0006355">
    <property type="term" value="P:regulation of DNA-templated transcription"/>
    <property type="evidence" value="ECO:0007669"/>
    <property type="project" value="InterPro"/>
</dbReference>
<dbReference type="RefSeq" id="WP_012793303.1">
    <property type="nucleotide sequence ID" value="NC_013132.1"/>
</dbReference>
<evidence type="ECO:0000313" key="4">
    <source>
        <dbReference type="Proteomes" id="UP000002215"/>
    </source>
</evidence>
<feature type="domain" description="Ada DNA repair metal-binding" evidence="2">
    <location>
        <begin position="31"/>
        <end position="75"/>
    </location>
</feature>
<dbReference type="Gene3D" id="3.40.10.10">
    <property type="entry name" value="DNA Methylphosphotriester Repair Domain"/>
    <property type="match status" value="1"/>
</dbReference>
<dbReference type="GO" id="GO:0008168">
    <property type="term" value="F:methyltransferase activity"/>
    <property type="evidence" value="ECO:0007669"/>
    <property type="project" value="InterPro"/>
</dbReference>
<organism evidence="3 4">
    <name type="scientific">Chitinophaga pinensis (strain ATCC 43595 / DSM 2588 / LMG 13176 / NBRC 15968 / NCIMB 11800 / UQM 2034)</name>
    <dbReference type="NCBI Taxonomy" id="485918"/>
    <lineage>
        <taxon>Bacteria</taxon>
        <taxon>Pseudomonadati</taxon>
        <taxon>Bacteroidota</taxon>
        <taxon>Chitinophagia</taxon>
        <taxon>Chitinophagales</taxon>
        <taxon>Chitinophagaceae</taxon>
        <taxon>Chitinophaga</taxon>
    </lineage>
</organism>
<dbReference type="KEGG" id="cpi:Cpin_5714"/>
<dbReference type="GO" id="GO:0006281">
    <property type="term" value="P:DNA repair"/>
    <property type="evidence" value="ECO:0007669"/>
    <property type="project" value="InterPro"/>
</dbReference>
<evidence type="ECO:0000256" key="1">
    <source>
        <dbReference type="ARBA" id="ARBA00023159"/>
    </source>
</evidence>
<reference evidence="3 4" key="2">
    <citation type="journal article" date="2010" name="Stand. Genomic Sci.">
        <title>Complete genome sequence of Chitinophaga pinensis type strain (UQM 2034).</title>
        <authorList>
            <person name="Glavina Del Rio T."/>
            <person name="Abt B."/>
            <person name="Spring S."/>
            <person name="Lapidus A."/>
            <person name="Nolan M."/>
            <person name="Tice H."/>
            <person name="Copeland A."/>
            <person name="Cheng J.F."/>
            <person name="Chen F."/>
            <person name="Bruce D."/>
            <person name="Goodwin L."/>
            <person name="Pitluck S."/>
            <person name="Ivanova N."/>
            <person name="Mavromatis K."/>
            <person name="Mikhailova N."/>
            <person name="Pati A."/>
            <person name="Chen A."/>
            <person name="Palaniappan K."/>
            <person name="Land M."/>
            <person name="Hauser L."/>
            <person name="Chang Y.J."/>
            <person name="Jeffries C.D."/>
            <person name="Chain P."/>
            <person name="Saunders E."/>
            <person name="Detter J.C."/>
            <person name="Brettin T."/>
            <person name="Rohde M."/>
            <person name="Goker M."/>
            <person name="Bristow J."/>
            <person name="Eisen J.A."/>
            <person name="Markowitz V."/>
            <person name="Hugenholtz P."/>
            <person name="Kyrpides N.C."/>
            <person name="Klenk H.P."/>
            <person name="Lucas S."/>
        </authorList>
    </citation>
    <scope>NUCLEOTIDE SEQUENCE [LARGE SCALE GENOMIC DNA]</scope>
    <source>
        <strain evidence="4">ATCC 43595 / DSM 2588 / LMG 13176 / NBRC 15968 / NCIMB 11800 / UQM 2034</strain>
    </source>
</reference>
<dbReference type="EMBL" id="CP001699">
    <property type="protein sequence ID" value="ACU63136.1"/>
    <property type="molecule type" value="Genomic_DNA"/>
</dbReference>
<dbReference type="InterPro" id="IPR004026">
    <property type="entry name" value="Ada_DNA_repair_Zn-bd"/>
</dbReference>
<sequence>MINHKDMGSNSEERRKVIIPLIRKGYITLAGYKKGKIYGLLTCSSGKRMEVENRVFFKNEAEATTNGYRPCGHCMKDKYEHWKREHTSKITR</sequence>
<dbReference type="GO" id="GO:0003677">
    <property type="term" value="F:DNA binding"/>
    <property type="evidence" value="ECO:0007669"/>
    <property type="project" value="InterPro"/>
</dbReference>